<dbReference type="EMBL" id="UGQM01000001">
    <property type="protein sequence ID" value="STZ43551.1"/>
    <property type="molecule type" value="Genomic_DNA"/>
</dbReference>
<protein>
    <submittedName>
        <fullName evidence="1">Uncharacterized protein</fullName>
    </submittedName>
</protein>
<evidence type="ECO:0000313" key="1">
    <source>
        <dbReference type="EMBL" id="STZ43551.1"/>
    </source>
</evidence>
<accession>A0A378SLQ4</accession>
<evidence type="ECO:0000313" key="2">
    <source>
        <dbReference type="Proteomes" id="UP000254291"/>
    </source>
</evidence>
<sequence>MSAAHDWWMSLSQQERDHLNDIAQKVPLDLLVYPYWDAEAAAEILAWLQLENDILQAHGDWLSRTKARFERNGWPWTTGELMRRAHLWEHE</sequence>
<name>A0A378SLQ4_9MYCO</name>
<organism evidence="1 2">
    <name type="scientific">Mycolicibacterium gilvum</name>
    <dbReference type="NCBI Taxonomy" id="1804"/>
    <lineage>
        <taxon>Bacteria</taxon>
        <taxon>Bacillati</taxon>
        <taxon>Actinomycetota</taxon>
        <taxon>Actinomycetes</taxon>
        <taxon>Mycobacteriales</taxon>
        <taxon>Mycobacteriaceae</taxon>
        <taxon>Mycolicibacterium</taxon>
    </lineage>
</organism>
<dbReference type="RefSeq" id="WP_115327401.1">
    <property type="nucleotide sequence ID" value="NZ_UGQM01000001.1"/>
</dbReference>
<reference evidence="1 2" key="1">
    <citation type="submission" date="2018-06" db="EMBL/GenBank/DDBJ databases">
        <authorList>
            <consortium name="Pathogen Informatics"/>
            <person name="Doyle S."/>
        </authorList>
    </citation>
    <scope>NUCLEOTIDE SEQUENCE [LARGE SCALE GENOMIC DNA]</scope>
    <source>
        <strain evidence="1 2">NCTC10742</strain>
    </source>
</reference>
<gene>
    <name evidence="1" type="ORF">NCTC10742_02777</name>
</gene>
<dbReference type="AlphaFoldDB" id="A0A378SLQ4"/>
<dbReference type="Proteomes" id="UP000254291">
    <property type="component" value="Unassembled WGS sequence"/>
</dbReference>
<proteinExistence type="predicted"/>